<accession>A0A133V769</accession>
<gene>
    <name evidence="2" type="ORF">AKJ43_02090</name>
</gene>
<name>A0A133V769_9EURY</name>
<dbReference type="SUPFAM" id="SSF53067">
    <property type="entry name" value="Actin-like ATPase domain"/>
    <property type="match status" value="1"/>
</dbReference>
<comment type="caution">
    <text evidence="2">The sequence shown here is derived from an EMBL/GenBank/DDBJ whole genome shotgun (WGS) entry which is preliminary data.</text>
</comment>
<organism evidence="2 3">
    <name type="scientific">candidate division MSBL1 archaeon SCGC-AAA261D19</name>
    <dbReference type="NCBI Taxonomy" id="1698273"/>
    <lineage>
        <taxon>Archaea</taxon>
        <taxon>Methanobacteriati</taxon>
        <taxon>Methanobacteriota</taxon>
        <taxon>candidate division MSBL1</taxon>
    </lineage>
</organism>
<dbReference type="InterPro" id="IPR002756">
    <property type="entry name" value="MfnF"/>
</dbReference>
<sequence length="356" mass="38506">MESNLATILGCDIGGANTKVSLLRTTKGEVEEIRIASKYFPFWKRGEGGLVDVLVELRNEVAKDVEIDAIGLTMTAELSDFYETKRKGVDHILDQAEKTFRTTPIYVLDVEGGLKTVSEARKEPLKTASSNWAATGWMVARQIRNCLVIDVGSTTTDIIPVADGEVVASGRNDLERLINGELVYTGALRTNVASIVERVPVRGQSARVSSEFFASTGDVHLVLGNIMRNEYTTETPDGRGKSRGEALARLARVVCADSELLSEGEVLEIASYIYKKQVEQIVDGIEQILDRTSLQFVEEISAVVAGLGGKFLAERAARIAEIDHVFGLSGIVGFEASLEAPSAGVALMVANRIEGV</sequence>
<dbReference type="EMBL" id="LHXX01000019">
    <property type="protein sequence ID" value="KXB02290.1"/>
    <property type="molecule type" value="Genomic_DNA"/>
</dbReference>
<keyword evidence="3" id="KW-1185">Reference proteome</keyword>
<reference evidence="2 3" key="1">
    <citation type="journal article" date="2016" name="Sci. Rep.">
        <title>Metabolic traits of an uncultured archaeal lineage -MSBL1- from brine pools of the Red Sea.</title>
        <authorList>
            <person name="Mwirichia R."/>
            <person name="Alam I."/>
            <person name="Rashid M."/>
            <person name="Vinu M."/>
            <person name="Ba-Alawi W."/>
            <person name="Anthony Kamau A."/>
            <person name="Kamanda Ngugi D."/>
            <person name="Goker M."/>
            <person name="Klenk H.P."/>
            <person name="Bajic V."/>
            <person name="Stingl U."/>
        </authorList>
    </citation>
    <scope>NUCLEOTIDE SEQUENCE [LARGE SCALE GENOMIC DNA]</scope>
    <source>
        <strain evidence="2">SCGC-AAA261D19</strain>
    </source>
</reference>
<dbReference type="NCBIfam" id="TIGR03123">
    <property type="entry name" value="one_C_unchar_1"/>
    <property type="match status" value="1"/>
</dbReference>
<protein>
    <recommendedName>
        <fullName evidence="1">Hydantoinase A/oxoprolinase domain-containing protein</fullName>
    </recommendedName>
</protein>
<proteinExistence type="predicted"/>
<dbReference type="AlphaFoldDB" id="A0A133V769"/>
<dbReference type="GO" id="GO:0016787">
    <property type="term" value="F:hydrolase activity"/>
    <property type="evidence" value="ECO:0007669"/>
    <property type="project" value="InterPro"/>
</dbReference>
<evidence type="ECO:0000313" key="3">
    <source>
        <dbReference type="Proteomes" id="UP000070400"/>
    </source>
</evidence>
<dbReference type="Gene3D" id="3.30.420.40">
    <property type="match status" value="1"/>
</dbReference>
<dbReference type="InterPro" id="IPR043129">
    <property type="entry name" value="ATPase_NBD"/>
</dbReference>
<dbReference type="Pfam" id="PF01968">
    <property type="entry name" value="Hydantoinase_A"/>
    <property type="match status" value="1"/>
</dbReference>
<evidence type="ECO:0000313" key="2">
    <source>
        <dbReference type="EMBL" id="KXB02290.1"/>
    </source>
</evidence>
<dbReference type="InterPro" id="IPR002821">
    <property type="entry name" value="Hydantoinase_A"/>
</dbReference>
<evidence type="ECO:0000259" key="1">
    <source>
        <dbReference type="Pfam" id="PF01968"/>
    </source>
</evidence>
<dbReference type="Gene3D" id="3.30.420.190">
    <property type="entry name" value="conserved archaeal protein q6m145"/>
    <property type="match status" value="1"/>
</dbReference>
<feature type="domain" description="Hydantoinase A/oxoprolinase" evidence="1">
    <location>
        <begin position="71"/>
        <end position="346"/>
    </location>
</feature>
<dbReference type="Proteomes" id="UP000070400">
    <property type="component" value="Unassembled WGS sequence"/>
</dbReference>